<name>A0A410WTS1_9BACL</name>
<protein>
    <submittedName>
        <fullName evidence="2">Uncharacterized protein</fullName>
    </submittedName>
</protein>
<keyword evidence="4" id="KW-1185">Reference proteome</keyword>
<dbReference type="EMBL" id="JAMDMJ010000021">
    <property type="protein sequence ID" value="MCY9597420.1"/>
    <property type="molecule type" value="Genomic_DNA"/>
</dbReference>
<dbReference type="AlphaFoldDB" id="A0A410WTS1"/>
<sequence length="153" mass="17382">MTKKPYKEIGSLSIHSVFEEQSGIIKVSMNEMGYVEVSISESYEHGMTAEIDLTFEEYERVLKAVDKANDILLSDIFHQERYGVDFIKVSGQSLKRQGFILVNVFEHSIILVVSLTRGADADIMIGKEEISLLVSLFKKVEMILDIKQFDEKA</sequence>
<dbReference type="EMBL" id="CP026520">
    <property type="protein sequence ID" value="QAV17799.1"/>
    <property type="molecule type" value="Genomic_DNA"/>
</dbReference>
<evidence type="ECO:0000313" key="4">
    <source>
        <dbReference type="Proteomes" id="UP001527202"/>
    </source>
</evidence>
<dbReference type="Proteomes" id="UP000288943">
    <property type="component" value="Chromosome"/>
</dbReference>
<reference evidence="1 4" key="2">
    <citation type="submission" date="2022-05" db="EMBL/GenBank/DDBJ databases">
        <title>Genome Sequencing of Bee-Associated Microbes.</title>
        <authorList>
            <person name="Dunlap C."/>
        </authorList>
    </citation>
    <scope>NUCLEOTIDE SEQUENCE [LARGE SCALE GENOMIC DNA]</scope>
    <source>
        <strain evidence="1 4">NRRL B-23120</strain>
    </source>
</reference>
<evidence type="ECO:0000313" key="1">
    <source>
        <dbReference type="EMBL" id="MCY9597420.1"/>
    </source>
</evidence>
<gene>
    <name evidence="1" type="ORF">M5X16_16790</name>
    <name evidence="2" type="ORF">PC41400_09045</name>
</gene>
<reference evidence="2 3" key="1">
    <citation type="submission" date="2018-01" db="EMBL/GenBank/DDBJ databases">
        <title>The whole genome sequencing and assembly of Paenibacillus chitinolyticus KCCM 41400 strain.</title>
        <authorList>
            <person name="Kim J.-Y."/>
            <person name="Park M.-K."/>
            <person name="Lee Y.-J."/>
            <person name="Yi H."/>
            <person name="Bahn Y.-S."/>
            <person name="Kim J.F."/>
            <person name="Lee D.-W."/>
        </authorList>
    </citation>
    <scope>NUCLEOTIDE SEQUENCE [LARGE SCALE GENOMIC DNA]</scope>
    <source>
        <strain evidence="2 3">KCCM 41400</strain>
    </source>
</reference>
<evidence type="ECO:0000313" key="3">
    <source>
        <dbReference type="Proteomes" id="UP000288943"/>
    </source>
</evidence>
<organism evidence="2 3">
    <name type="scientific">Paenibacillus chitinolyticus</name>
    <dbReference type="NCBI Taxonomy" id="79263"/>
    <lineage>
        <taxon>Bacteria</taxon>
        <taxon>Bacillati</taxon>
        <taxon>Bacillota</taxon>
        <taxon>Bacilli</taxon>
        <taxon>Bacillales</taxon>
        <taxon>Paenibacillaceae</taxon>
        <taxon>Paenibacillus</taxon>
    </lineage>
</organism>
<proteinExistence type="predicted"/>
<dbReference type="OrthoDB" id="2609619at2"/>
<dbReference type="RefSeq" id="WP_042231070.1">
    <property type="nucleotide sequence ID" value="NZ_CP026520.1"/>
</dbReference>
<dbReference type="Proteomes" id="UP001527202">
    <property type="component" value="Unassembled WGS sequence"/>
</dbReference>
<dbReference type="GeneID" id="95374953"/>
<dbReference type="KEGG" id="pchi:PC41400_09045"/>
<evidence type="ECO:0000313" key="2">
    <source>
        <dbReference type="EMBL" id="QAV17799.1"/>
    </source>
</evidence>
<accession>A0A410WTS1</accession>